<evidence type="ECO:0000256" key="5">
    <source>
        <dbReference type="ARBA" id="ARBA00023239"/>
    </source>
</evidence>
<evidence type="ECO:0000313" key="6">
    <source>
        <dbReference type="EMBL" id="KAG0645900.1"/>
    </source>
</evidence>
<dbReference type="OrthoDB" id="3465714at2759"/>
<evidence type="ECO:0000256" key="4">
    <source>
        <dbReference type="ARBA" id="ARBA00023004"/>
    </source>
</evidence>
<accession>A0A9P6SQE4</accession>
<organism evidence="6 7">
    <name type="scientific">Hyphodiscus hymeniophilus</name>
    <dbReference type="NCBI Taxonomy" id="353542"/>
    <lineage>
        <taxon>Eukaryota</taxon>
        <taxon>Fungi</taxon>
        <taxon>Dikarya</taxon>
        <taxon>Ascomycota</taxon>
        <taxon>Pezizomycotina</taxon>
        <taxon>Leotiomycetes</taxon>
        <taxon>Helotiales</taxon>
        <taxon>Hyphodiscaceae</taxon>
        <taxon>Hyphodiscus</taxon>
    </lineage>
</organism>
<dbReference type="GO" id="GO:0016829">
    <property type="term" value="F:lyase activity"/>
    <property type="evidence" value="ECO:0007669"/>
    <property type="project" value="UniProtKB-KW"/>
</dbReference>
<dbReference type="InterPro" id="IPR025702">
    <property type="entry name" value="OXD"/>
</dbReference>
<sequence length="366" mass="41266">MVFLADLPEGENLMTYGLFGVQHGFLNPEKRKITADLYSLLVKSAGRVDHLQDQTYGLPREIPKSTTFVAYWLRSEEYQKWIETGPVKEFWASLSEDAGVWREVMTVPKSRFMHASSQNVKSGIATLLELKHSTDEGYWGVYRHRLSAVPDNYTDPSDTFASPWITSAKADGTARKFVINIPKSFVGNNIVFVREGQRQPHVSKEELDTWLESIAPHAKSWIEHLDTERNKNGVVAFTTHIGHESPAQNNLDLDPSVSLEVDSDAVAETNQLAYFLDLAHFEMAGRTHLGHVKLRKNTMTLYGPGGKMSMGKAVLYVELGYWADVFERSVGARLVFHSDQVWKAIPGAYSYLSFSKFQSASERTQV</sequence>
<keyword evidence="3" id="KW-0479">Metal-binding</keyword>
<name>A0A9P6SQE4_9HELO</name>
<evidence type="ECO:0008006" key="8">
    <source>
        <dbReference type="Google" id="ProtNLM"/>
    </source>
</evidence>
<dbReference type="GO" id="GO:0046872">
    <property type="term" value="F:metal ion binding"/>
    <property type="evidence" value="ECO:0007669"/>
    <property type="project" value="UniProtKB-KW"/>
</dbReference>
<dbReference type="Pfam" id="PF13816">
    <property type="entry name" value="Dehydratase_hem"/>
    <property type="match status" value="1"/>
</dbReference>
<proteinExistence type="predicted"/>
<evidence type="ECO:0000256" key="1">
    <source>
        <dbReference type="ARBA" id="ARBA00001970"/>
    </source>
</evidence>
<reference evidence="6" key="1">
    <citation type="submission" date="2019-07" db="EMBL/GenBank/DDBJ databases">
        <title>Hyphodiscus hymeniophilus genome sequencing and assembly.</title>
        <authorList>
            <person name="Kramer G."/>
            <person name="Nodwell J."/>
        </authorList>
    </citation>
    <scope>NUCLEOTIDE SEQUENCE</scope>
    <source>
        <strain evidence="6">ATCC 34498</strain>
    </source>
</reference>
<evidence type="ECO:0000313" key="7">
    <source>
        <dbReference type="Proteomes" id="UP000785200"/>
    </source>
</evidence>
<keyword evidence="2" id="KW-0349">Heme</keyword>
<dbReference type="AlphaFoldDB" id="A0A9P6SQE4"/>
<keyword evidence="5" id="KW-0456">Lyase</keyword>
<comment type="caution">
    <text evidence="6">The sequence shown here is derived from an EMBL/GenBank/DDBJ whole genome shotgun (WGS) entry which is preliminary data.</text>
</comment>
<keyword evidence="7" id="KW-1185">Reference proteome</keyword>
<evidence type="ECO:0000256" key="2">
    <source>
        <dbReference type="ARBA" id="ARBA00022617"/>
    </source>
</evidence>
<comment type="cofactor">
    <cofactor evidence="1">
        <name>heme b</name>
        <dbReference type="ChEBI" id="CHEBI:60344"/>
    </cofactor>
</comment>
<evidence type="ECO:0000256" key="3">
    <source>
        <dbReference type="ARBA" id="ARBA00022723"/>
    </source>
</evidence>
<gene>
    <name evidence="6" type="ORF">D0Z07_7800</name>
</gene>
<dbReference type="EMBL" id="VNKQ01000017">
    <property type="protein sequence ID" value="KAG0645900.1"/>
    <property type="molecule type" value="Genomic_DNA"/>
</dbReference>
<keyword evidence="4" id="KW-0408">Iron</keyword>
<protein>
    <recommendedName>
        <fullName evidence="8">Aldoxime dehydratase</fullName>
    </recommendedName>
</protein>
<dbReference type="Proteomes" id="UP000785200">
    <property type="component" value="Unassembled WGS sequence"/>
</dbReference>